<dbReference type="Proteomes" id="UP000597507">
    <property type="component" value="Unassembled WGS sequence"/>
</dbReference>
<dbReference type="RefSeq" id="WP_188901313.1">
    <property type="nucleotide sequence ID" value="NZ_BMKS01000008.1"/>
</dbReference>
<keyword evidence="2" id="KW-0238">DNA-binding</keyword>
<dbReference type="SUPFAM" id="SSF48498">
    <property type="entry name" value="Tetracyclin repressor-like, C-terminal domain"/>
    <property type="match status" value="1"/>
</dbReference>
<dbReference type="AlphaFoldDB" id="A0A8J2ZCK7"/>
<comment type="caution">
    <text evidence="4">The sequence shown here is derived from an EMBL/GenBank/DDBJ whole genome shotgun (WGS) entry which is preliminary data.</text>
</comment>
<accession>A0A8J2ZCK7</accession>
<name>A0A8J2ZCK7_9PROT</name>
<dbReference type="PANTHER" id="PTHR30055">
    <property type="entry name" value="HTH-TYPE TRANSCRIPTIONAL REGULATOR RUTR"/>
    <property type="match status" value="1"/>
</dbReference>
<dbReference type="Gene3D" id="1.10.357.10">
    <property type="entry name" value="Tetracycline Repressor, domain 2"/>
    <property type="match status" value="1"/>
</dbReference>
<keyword evidence="1" id="KW-0805">Transcription regulation</keyword>
<dbReference type="InterPro" id="IPR009057">
    <property type="entry name" value="Homeodomain-like_sf"/>
</dbReference>
<evidence type="ECO:0000313" key="4">
    <source>
        <dbReference type="EMBL" id="GGG39104.1"/>
    </source>
</evidence>
<evidence type="ECO:0000256" key="1">
    <source>
        <dbReference type="ARBA" id="ARBA00023015"/>
    </source>
</evidence>
<evidence type="ECO:0000256" key="3">
    <source>
        <dbReference type="ARBA" id="ARBA00023163"/>
    </source>
</evidence>
<proteinExistence type="predicted"/>
<reference evidence="4 5" key="1">
    <citation type="journal article" date="2014" name="Int. J. Syst. Evol. Microbiol.">
        <title>Complete genome sequence of Corynebacterium casei LMG S-19264T (=DSM 44701T), isolated from a smear-ripened cheese.</title>
        <authorList>
            <consortium name="US DOE Joint Genome Institute (JGI-PGF)"/>
            <person name="Walter F."/>
            <person name="Albersmeier A."/>
            <person name="Kalinowski J."/>
            <person name="Ruckert C."/>
        </authorList>
    </citation>
    <scope>NUCLEOTIDE SEQUENCE [LARGE SCALE GENOMIC DNA]</scope>
    <source>
        <strain evidence="4 5">CGMCC 1.16330</strain>
    </source>
</reference>
<sequence>MQETPQHRDPALRARILDAALAVAAESGWYDLRLHLVAERLGLPLAAIRAEFRDADAIANAWFARALDAMLAEPMPGFAALPPSERMRVVLLRWFDAQAAHRRVVASMLRAKLHPSHPHHWVPLAFDLSRLMHWALEAARLDARGLARQAEEVGLTLVFLQALALWLCDESAGQARTRAFLARNLGWLDRLPRRAG</sequence>
<dbReference type="GO" id="GO:0003700">
    <property type="term" value="F:DNA-binding transcription factor activity"/>
    <property type="evidence" value="ECO:0007669"/>
    <property type="project" value="TreeGrafter"/>
</dbReference>
<keyword evidence="5" id="KW-1185">Reference proteome</keyword>
<gene>
    <name evidence="4" type="ORF">GCM10010964_28350</name>
</gene>
<dbReference type="EMBL" id="BMKS01000008">
    <property type="protein sequence ID" value="GGG39104.1"/>
    <property type="molecule type" value="Genomic_DNA"/>
</dbReference>
<dbReference type="GO" id="GO:0000976">
    <property type="term" value="F:transcription cis-regulatory region binding"/>
    <property type="evidence" value="ECO:0007669"/>
    <property type="project" value="TreeGrafter"/>
</dbReference>
<protein>
    <recommendedName>
        <fullName evidence="6">TetR family transcriptional regulator</fullName>
    </recommendedName>
</protein>
<dbReference type="SUPFAM" id="SSF46689">
    <property type="entry name" value="Homeodomain-like"/>
    <property type="match status" value="1"/>
</dbReference>
<dbReference type="InterPro" id="IPR050109">
    <property type="entry name" value="HTH-type_TetR-like_transc_reg"/>
</dbReference>
<keyword evidence="3" id="KW-0804">Transcription</keyword>
<evidence type="ECO:0008006" key="6">
    <source>
        <dbReference type="Google" id="ProtNLM"/>
    </source>
</evidence>
<evidence type="ECO:0000256" key="2">
    <source>
        <dbReference type="ARBA" id="ARBA00023125"/>
    </source>
</evidence>
<dbReference type="PANTHER" id="PTHR30055:SF234">
    <property type="entry name" value="HTH-TYPE TRANSCRIPTIONAL REGULATOR BETI"/>
    <property type="match status" value="1"/>
</dbReference>
<organism evidence="4 5">
    <name type="scientific">Caldovatus sediminis</name>
    <dbReference type="NCBI Taxonomy" id="2041189"/>
    <lineage>
        <taxon>Bacteria</taxon>
        <taxon>Pseudomonadati</taxon>
        <taxon>Pseudomonadota</taxon>
        <taxon>Alphaproteobacteria</taxon>
        <taxon>Acetobacterales</taxon>
        <taxon>Roseomonadaceae</taxon>
        <taxon>Caldovatus</taxon>
    </lineage>
</organism>
<evidence type="ECO:0000313" key="5">
    <source>
        <dbReference type="Proteomes" id="UP000597507"/>
    </source>
</evidence>
<dbReference type="InterPro" id="IPR036271">
    <property type="entry name" value="Tet_transcr_reg_TetR-rel_C_sf"/>
</dbReference>